<dbReference type="SMART" id="SM00895">
    <property type="entry name" value="FCD"/>
    <property type="match status" value="1"/>
</dbReference>
<dbReference type="InterPro" id="IPR036390">
    <property type="entry name" value="WH_DNA-bd_sf"/>
</dbReference>
<dbReference type="STRING" id="658218.SAMN05216562_2942"/>
<dbReference type="Gene3D" id="1.10.10.10">
    <property type="entry name" value="Winged helix-like DNA-binding domain superfamily/Winged helix DNA-binding domain"/>
    <property type="match status" value="1"/>
</dbReference>
<evidence type="ECO:0000313" key="6">
    <source>
        <dbReference type="Proteomes" id="UP000198658"/>
    </source>
</evidence>
<dbReference type="PROSITE" id="PS50949">
    <property type="entry name" value="HTH_GNTR"/>
    <property type="match status" value="1"/>
</dbReference>
<keyword evidence="3" id="KW-0804">Transcription</keyword>
<keyword evidence="6" id="KW-1185">Reference proteome</keyword>
<dbReference type="AlphaFoldDB" id="A0A1H4AXF1"/>
<organism evidence="5 6">
    <name type="scientific">Microbulbifer marinus</name>
    <dbReference type="NCBI Taxonomy" id="658218"/>
    <lineage>
        <taxon>Bacteria</taxon>
        <taxon>Pseudomonadati</taxon>
        <taxon>Pseudomonadota</taxon>
        <taxon>Gammaproteobacteria</taxon>
        <taxon>Cellvibrionales</taxon>
        <taxon>Microbulbiferaceae</taxon>
        <taxon>Microbulbifer</taxon>
    </lineage>
</organism>
<proteinExistence type="predicted"/>
<dbReference type="PANTHER" id="PTHR43537">
    <property type="entry name" value="TRANSCRIPTIONAL REGULATOR, GNTR FAMILY"/>
    <property type="match status" value="1"/>
</dbReference>
<dbReference type="RefSeq" id="WP_091390368.1">
    <property type="nucleotide sequence ID" value="NZ_FNQO01000004.1"/>
</dbReference>
<reference evidence="6" key="1">
    <citation type="submission" date="2016-10" db="EMBL/GenBank/DDBJ databases">
        <authorList>
            <person name="Varghese N."/>
            <person name="Submissions S."/>
        </authorList>
    </citation>
    <scope>NUCLEOTIDE SEQUENCE [LARGE SCALE GENOMIC DNA]</scope>
    <source>
        <strain evidence="6">CGMCC 1.10657</strain>
    </source>
</reference>
<dbReference type="Proteomes" id="UP000198658">
    <property type="component" value="Unassembled WGS sequence"/>
</dbReference>
<dbReference type="Gene3D" id="1.20.120.530">
    <property type="entry name" value="GntR ligand-binding domain-like"/>
    <property type="match status" value="1"/>
</dbReference>
<evidence type="ECO:0000256" key="2">
    <source>
        <dbReference type="ARBA" id="ARBA00023125"/>
    </source>
</evidence>
<evidence type="ECO:0000256" key="1">
    <source>
        <dbReference type="ARBA" id="ARBA00023015"/>
    </source>
</evidence>
<dbReference type="InterPro" id="IPR036388">
    <property type="entry name" value="WH-like_DNA-bd_sf"/>
</dbReference>
<dbReference type="SUPFAM" id="SSF46785">
    <property type="entry name" value="Winged helix' DNA-binding domain"/>
    <property type="match status" value="1"/>
</dbReference>
<evidence type="ECO:0000259" key="4">
    <source>
        <dbReference type="PROSITE" id="PS50949"/>
    </source>
</evidence>
<dbReference type="PANTHER" id="PTHR43537:SF41">
    <property type="entry name" value="TRANSCRIPTIONAL REGULATORY PROTEIN"/>
    <property type="match status" value="1"/>
</dbReference>
<evidence type="ECO:0000313" key="5">
    <source>
        <dbReference type="EMBL" id="SEA40545.1"/>
    </source>
</evidence>
<feature type="domain" description="HTH gntR-type" evidence="4">
    <location>
        <begin position="1"/>
        <end position="64"/>
    </location>
</feature>
<protein>
    <submittedName>
        <fullName evidence="5">Transcriptional regulator, GntR family</fullName>
    </submittedName>
</protein>
<dbReference type="EMBL" id="FNQO01000004">
    <property type="protein sequence ID" value="SEA40545.1"/>
    <property type="molecule type" value="Genomic_DNA"/>
</dbReference>
<dbReference type="InterPro" id="IPR008920">
    <property type="entry name" value="TF_FadR/GntR_C"/>
</dbReference>
<dbReference type="OrthoDB" id="9799812at2"/>
<dbReference type="Pfam" id="PF07729">
    <property type="entry name" value="FCD"/>
    <property type="match status" value="1"/>
</dbReference>
<dbReference type="CDD" id="cd07377">
    <property type="entry name" value="WHTH_GntR"/>
    <property type="match status" value="1"/>
</dbReference>
<dbReference type="SMART" id="SM00345">
    <property type="entry name" value="HTH_GNTR"/>
    <property type="match status" value="1"/>
</dbReference>
<accession>A0A1H4AXF1</accession>
<gene>
    <name evidence="5" type="ORF">SAMN05216562_2942</name>
</gene>
<dbReference type="SUPFAM" id="SSF48008">
    <property type="entry name" value="GntR ligand-binding domain-like"/>
    <property type="match status" value="1"/>
</dbReference>
<keyword evidence="2" id="KW-0238">DNA-binding</keyword>
<sequence length="208" mass="23582">MNLYQRIKKDLQQGRFAPGQVLKQAELAELYDVSRIPVRDALQQLKSEGWLTGHGKRGVAVPRFDPLEVEDLYLMRMRLEPLLQNLAAPQLNAETLGRARDILDRMESDQTLAATEIGALNWEFHACLYRAAARPTLFATVEQLHRQCERYIGYQSRSLDYQDTSQREHYAILDALQRDDSDTAATLLEQHIAAAGQQLVAFLRSGSG</sequence>
<dbReference type="InterPro" id="IPR000524">
    <property type="entry name" value="Tscrpt_reg_HTH_GntR"/>
</dbReference>
<dbReference type="GO" id="GO:0003677">
    <property type="term" value="F:DNA binding"/>
    <property type="evidence" value="ECO:0007669"/>
    <property type="project" value="UniProtKB-KW"/>
</dbReference>
<dbReference type="Pfam" id="PF00392">
    <property type="entry name" value="GntR"/>
    <property type="match status" value="1"/>
</dbReference>
<dbReference type="InterPro" id="IPR011711">
    <property type="entry name" value="GntR_C"/>
</dbReference>
<evidence type="ECO:0000256" key="3">
    <source>
        <dbReference type="ARBA" id="ARBA00023163"/>
    </source>
</evidence>
<dbReference type="PRINTS" id="PR00035">
    <property type="entry name" value="HTHGNTR"/>
</dbReference>
<keyword evidence="1" id="KW-0805">Transcription regulation</keyword>
<dbReference type="GO" id="GO:0003700">
    <property type="term" value="F:DNA-binding transcription factor activity"/>
    <property type="evidence" value="ECO:0007669"/>
    <property type="project" value="InterPro"/>
</dbReference>
<name>A0A1H4AXF1_9GAMM</name>